<dbReference type="PROSITE" id="PS50891">
    <property type="entry name" value="LOB"/>
    <property type="match status" value="1"/>
</dbReference>
<feature type="compositionally biased region" description="Polar residues" evidence="2">
    <location>
        <begin position="44"/>
        <end position="55"/>
    </location>
</feature>
<evidence type="ECO:0000259" key="3">
    <source>
        <dbReference type="PROSITE" id="PS50891"/>
    </source>
</evidence>
<proteinExistence type="inferred from homology"/>
<evidence type="ECO:0000256" key="1">
    <source>
        <dbReference type="ARBA" id="ARBA00005474"/>
    </source>
</evidence>
<reference evidence="4" key="1">
    <citation type="journal article" date="2019" name="Sci. Rep.">
        <title>Draft genome of Tanacetum cinerariifolium, the natural source of mosquito coil.</title>
        <authorList>
            <person name="Yamashiro T."/>
            <person name="Shiraishi A."/>
            <person name="Satake H."/>
            <person name="Nakayama K."/>
        </authorList>
    </citation>
    <scope>NUCLEOTIDE SEQUENCE</scope>
</reference>
<dbReference type="AlphaFoldDB" id="A0A6L2L936"/>
<dbReference type="Pfam" id="PF03195">
    <property type="entry name" value="LOB"/>
    <property type="match status" value="1"/>
</dbReference>
<protein>
    <recommendedName>
        <fullName evidence="3">LOB domain-containing protein</fullName>
    </recommendedName>
</protein>
<name>A0A6L2L936_TANCI</name>
<dbReference type="InterPro" id="IPR004883">
    <property type="entry name" value="LOB"/>
</dbReference>
<accession>A0A6L2L936</accession>
<evidence type="ECO:0000313" key="4">
    <source>
        <dbReference type="EMBL" id="GEU56805.1"/>
    </source>
</evidence>
<feature type="region of interest" description="Disordered" evidence="2">
    <location>
        <begin position="44"/>
        <end position="65"/>
    </location>
</feature>
<comment type="caution">
    <text evidence="4">The sequence shown here is derived from an EMBL/GenBank/DDBJ whole genome shotgun (WGS) entry which is preliminary data.</text>
</comment>
<evidence type="ECO:0000256" key="2">
    <source>
        <dbReference type="SAM" id="MobiDB-lite"/>
    </source>
</evidence>
<dbReference type="PANTHER" id="PTHR31301">
    <property type="entry name" value="LOB DOMAIN-CONTAINING PROTEIN 4-RELATED"/>
    <property type="match status" value="1"/>
</dbReference>
<dbReference type="EMBL" id="BKCJ010003726">
    <property type="protein sequence ID" value="GEU56805.1"/>
    <property type="molecule type" value="Genomic_DNA"/>
</dbReference>
<organism evidence="4">
    <name type="scientific">Tanacetum cinerariifolium</name>
    <name type="common">Dalmatian daisy</name>
    <name type="synonym">Chrysanthemum cinerariifolium</name>
    <dbReference type="NCBI Taxonomy" id="118510"/>
    <lineage>
        <taxon>Eukaryota</taxon>
        <taxon>Viridiplantae</taxon>
        <taxon>Streptophyta</taxon>
        <taxon>Embryophyta</taxon>
        <taxon>Tracheophyta</taxon>
        <taxon>Spermatophyta</taxon>
        <taxon>Magnoliopsida</taxon>
        <taxon>eudicotyledons</taxon>
        <taxon>Gunneridae</taxon>
        <taxon>Pentapetalae</taxon>
        <taxon>asterids</taxon>
        <taxon>campanulids</taxon>
        <taxon>Asterales</taxon>
        <taxon>Asteraceae</taxon>
        <taxon>Asteroideae</taxon>
        <taxon>Anthemideae</taxon>
        <taxon>Anthemidinae</taxon>
        <taxon>Tanacetum</taxon>
    </lineage>
</organism>
<comment type="similarity">
    <text evidence="1">Belongs to the LOB domain-containing protein family.</text>
</comment>
<gene>
    <name evidence="4" type="ORF">Tci_028783</name>
</gene>
<feature type="compositionally biased region" description="Low complexity" evidence="2">
    <location>
        <begin position="56"/>
        <end position="65"/>
    </location>
</feature>
<dbReference type="PANTHER" id="PTHR31301:SF153">
    <property type="entry name" value="LOB DOMAIN-CONTAINING PROTEIN 26"/>
    <property type="match status" value="1"/>
</dbReference>
<feature type="domain" description="LOB" evidence="3">
    <location>
        <begin position="54"/>
        <end position="160"/>
    </location>
</feature>
<sequence length="171" mass="18506">MSALTDESLIQRLNVRAQRLNNALNNEAVKDGVVPSDMVASGINNDTQDENLGQCPSTCPSASASRPASVSFATLMKGDSSRNFNFRTLITHARNEANMAVMLESIRVLSTHREEALNSSAYEADARLKDPVYGCAGYISNLIQDIELAKIELAKTKAELALRGAAVDPFF</sequence>